<evidence type="ECO:0000256" key="1">
    <source>
        <dbReference type="SAM" id="MobiDB-lite"/>
    </source>
</evidence>
<dbReference type="EMBL" id="BAAAMJ010000038">
    <property type="protein sequence ID" value="GAA1924860.1"/>
    <property type="molecule type" value="Genomic_DNA"/>
</dbReference>
<accession>A0ABN2PLH8</accession>
<sequence>MGAAPFRSFPGPPAAGRRREIFRPRRRQRSWAFRIPSAPSGPPRGPAAVRPPGLRAPVLTAPEAHREAHRARGGVRCGPCGCLRLVTTGHRLRYSVLFRRARPGGADHLP</sequence>
<gene>
    <name evidence="2" type="ORF">GCM10009716_36460</name>
</gene>
<evidence type="ECO:0008006" key="4">
    <source>
        <dbReference type="Google" id="ProtNLM"/>
    </source>
</evidence>
<proteinExistence type="predicted"/>
<comment type="caution">
    <text evidence="2">The sequence shown here is derived from an EMBL/GenBank/DDBJ whole genome shotgun (WGS) entry which is preliminary data.</text>
</comment>
<protein>
    <recommendedName>
        <fullName evidence="4">Tryptophan synthase subunit(Beta)</fullName>
    </recommendedName>
</protein>
<evidence type="ECO:0000313" key="3">
    <source>
        <dbReference type="Proteomes" id="UP001501303"/>
    </source>
</evidence>
<organism evidence="2 3">
    <name type="scientific">Streptomyces sodiiphilus</name>
    <dbReference type="NCBI Taxonomy" id="226217"/>
    <lineage>
        <taxon>Bacteria</taxon>
        <taxon>Bacillati</taxon>
        <taxon>Actinomycetota</taxon>
        <taxon>Actinomycetes</taxon>
        <taxon>Kitasatosporales</taxon>
        <taxon>Streptomycetaceae</taxon>
        <taxon>Streptomyces</taxon>
    </lineage>
</organism>
<feature type="region of interest" description="Disordered" evidence="1">
    <location>
        <begin position="1"/>
        <end position="54"/>
    </location>
</feature>
<keyword evidence="3" id="KW-1185">Reference proteome</keyword>
<name>A0ABN2PLH8_9ACTN</name>
<dbReference type="Proteomes" id="UP001501303">
    <property type="component" value="Unassembled WGS sequence"/>
</dbReference>
<reference evidence="2 3" key="1">
    <citation type="journal article" date="2019" name="Int. J. Syst. Evol. Microbiol.">
        <title>The Global Catalogue of Microorganisms (GCM) 10K type strain sequencing project: providing services to taxonomists for standard genome sequencing and annotation.</title>
        <authorList>
            <consortium name="The Broad Institute Genomics Platform"/>
            <consortium name="The Broad Institute Genome Sequencing Center for Infectious Disease"/>
            <person name="Wu L."/>
            <person name="Ma J."/>
        </authorList>
    </citation>
    <scope>NUCLEOTIDE SEQUENCE [LARGE SCALE GENOMIC DNA]</scope>
    <source>
        <strain evidence="2 3">JCM 13581</strain>
    </source>
</reference>
<evidence type="ECO:0000313" key="2">
    <source>
        <dbReference type="EMBL" id="GAA1924860.1"/>
    </source>
</evidence>